<organism evidence="1 2">
    <name type="scientific">Vulgatibacter incomptus</name>
    <dbReference type="NCBI Taxonomy" id="1391653"/>
    <lineage>
        <taxon>Bacteria</taxon>
        <taxon>Pseudomonadati</taxon>
        <taxon>Myxococcota</taxon>
        <taxon>Myxococcia</taxon>
        <taxon>Myxococcales</taxon>
        <taxon>Cystobacterineae</taxon>
        <taxon>Vulgatibacteraceae</taxon>
        <taxon>Vulgatibacter</taxon>
    </lineage>
</organism>
<keyword evidence="2" id="KW-1185">Reference proteome</keyword>
<dbReference type="Proteomes" id="UP000055590">
    <property type="component" value="Chromosome"/>
</dbReference>
<accession>A0A0K1PFS8</accession>
<gene>
    <name evidence="1" type="ORF">AKJ08_2653</name>
</gene>
<proteinExistence type="predicted"/>
<dbReference type="CDD" id="cd00586">
    <property type="entry name" value="4HBT"/>
    <property type="match status" value="1"/>
</dbReference>
<dbReference type="InterPro" id="IPR029069">
    <property type="entry name" value="HotDog_dom_sf"/>
</dbReference>
<protein>
    <submittedName>
        <fullName evidence="1">Putative 4-hydroxybenzoyl CoA thioesterase</fullName>
    </submittedName>
</protein>
<dbReference type="AlphaFoldDB" id="A0A0K1PFS8"/>
<name>A0A0K1PFS8_9BACT</name>
<dbReference type="Pfam" id="PF13279">
    <property type="entry name" value="4HBT_2"/>
    <property type="match status" value="1"/>
</dbReference>
<dbReference type="Gene3D" id="3.10.129.10">
    <property type="entry name" value="Hotdog Thioesterase"/>
    <property type="match status" value="1"/>
</dbReference>
<dbReference type="EMBL" id="CP012332">
    <property type="protein sequence ID" value="AKU92266.1"/>
    <property type="molecule type" value="Genomic_DNA"/>
</dbReference>
<sequence>MRFNEVDAAGIVFYPRFFDYFHMTFEDFFGDATGTPYPVWINEKRIGWPAVHVETDFLSPLRYGTTVELHLTFPRVKRTSFVCRYEARDPETGRTLCTSEITVVTTDLDELKPLPIPDAVRDTLERFAA</sequence>
<reference evidence="1 2" key="1">
    <citation type="submission" date="2015-08" db="EMBL/GenBank/DDBJ databases">
        <authorList>
            <person name="Babu N.S."/>
            <person name="Beckwith C.J."/>
            <person name="Beseler K.G."/>
            <person name="Brison A."/>
            <person name="Carone J.V."/>
            <person name="Caskin T.P."/>
            <person name="Diamond M."/>
            <person name="Durham M.E."/>
            <person name="Foxe J.M."/>
            <person name="Go M."/>
            <person name="Henderson B.A."/>
            <person name="Jones I.B."/>
            <person name="McGettigan J.A."/>
            <person name="Micheletti S.J."/>
            <person name="Nasrallah M.E."/>
            <person name="Ortiz D."/>
            <person name="Piller C.R."/>
            <person name="Privatt S.R."/>
            <person name="Schneider S.L."/>
            <person name="Sharp S."/>
            <person name="Smith T.C."/>
            <person name="Stanton J.D."/>
            <person name="Ullery H.E."/>
            <person name="Wilson R.J."/>
            <person name="Serrano M.G."/>
            <person name="Buck G."/>
            <person name="Lee V."/>
            <person name="Wang Y."/>
            <person name="Carvalho R."/>
            <person name="Voegtly L."/>
            <person name="Shi R."/>
            <person name="Duckworth R."/>
            <person name="Johnson A."/>
            <person name="Loviza R."/>
            <person name="Walstead R."/>
            <person name="Shah Z."/>
            <person name="Kiflezghi M."/>
            <person name="Wade K."/>
            <person name="Ball S.L."/>
            <person name="Bradley K.W."/>
            <person name="Asai D.J."/>
            <person name="Bowman C.A."/>
            <person name="Russell D.A."/>
            <person name="Pope W.H."/>
            <person name="Jacobs-Sera D."/>
            <person name="Hendrix R.W."/>
            <person name="Hatfull G.F."/>
        </authorList>
    </citation>
    <scope>NUCLEOTIDE SEQUENCE [LARGE SCALE GENOMIC DNA]</scope>
    <source>
        <strain evidence="1 2">DSM 27710</strain>
    </source>
</reference>
<dbReference type="SUPFAM" id="SSF54637">
    <property type="entry name" value="Thioesterase/thiol ester dehydrase-isomerase"/>
    <property type="match status" value="1"/>
</dbReference>
<evidence type="ECO:0000313" key="1">
    <source>
        <dbReference type="EMBL" id="AKU92266.1"/>
    </source>
</evidence>
<evidence type="ECO:0000313" key="2">
    <source>
        <dbReference type="Proteomes" id="UP000055590"/>
    </source>
</evidence>
<dbReference type="KEGG" id="vin:AKJ08_2653"/>
<dbReference type="STRING" id="1391653.AKJ08_2653"/>